<feature type="domain" description="Pacifastin" evidence="10">
    <location>
        <begin position="20"/>
        <end position="55"/>
    </location>
</feature>
<evidence type="ECO:0000256" key="5">
    <source>
        <dbReference type="ARBA" id="ARBA00023157"/>
    </source>
</evidence>
<evidence type="ECO:0000313" key="11">
    <source>
        <dbReference type="EMBL" id="CAH1988946.1"/>
    </source>
</evidence>
<evidence type="ECO:0000259" key="10">
    <source>
        <dbReference type="PROSITE" id="PS51446"/>
    </source>
</evidence>
<keyword evidence="9" id="KW-0732">Signal</keyword>
<dbReference type="InterPro" id="IPR008037">
    <property type="entry name" value="Pacifastin_dom"/>
</dbReference>
<evidence type="ECO:0000313" key="12">
    <source>
        <dbReference type="Proteomes" id="UP001152888"/>
    </source>
</evidence>
<keyword evidence="2" id="KW-0964">Secreted</keyword>
<evidence type="ECO:0000256" key="6">
    <source>
        <dbReference type="ARBA" id="ARBA00029459"/>
    </source>
</evidence>
<dbReference type="GO" id="GO:0005576">
    <property type="term" value="C:extracellular region"/>
    <property type="evidence" value="ECO:0007669"/>
    <property type="project" value="UniProtKB-SubCell"/>
</dbReference>
<comment type="caution">
    <text evidence="11">The sequence shown here is derived from an EMBL/GenBank/DDBJ whole genome shotgun (WGS) entry which is preliminary data.</text>
</comment>
<evidence type="ECO:0000256" key="3">
    <source>
        <dbReference type="ARBA" id="ARBA00022690"/>
    </source>
</evidence>
<dbReference type="Pfam" id="PF05375">
    <property type="entry name" value="Pacifastin_I"/>
    <property type="match status" value="1"/>
</dbReference>
<keyword evidence="12" id="KW-1185">Reference proteome</keyword>
<keyword evidence="5 7" id="KW-1015">Disulfide bond</keyword>
<dbReference type="AlphaFoldDB" id="A0A9P0PK72"/>
<evidence type="ECO:0000256" key="1">
    <source>
        <dbReference type="ARBA" id="ARBA00004613"/>
    </source>
</evidence>
<name>A0A9P0PK72_ACAOB</name>
<keyword evidence="4 7" id="KW-0722">Serine protease inhibitor</keyword>
<dbReference type="OrthoDB" id="10026631at2759"/>
<evidence type="ECO:0000256" key="9">
    <source>
        <dbReference type="SAM" id="SignalP"/>
    </source>
</evidence>
<gene>
    <name evidence="11" type="ORF">ACAOBT_LOCUS18752</name>
</gene>
<comment type="similarity">
    <text evidence="6 7">Belongs to the protease inhibitor I19 family.</text>
</comment>
<evidence type="ECO:0000256" key="4">
    <source>
        <dbReference type="ARBA" id="ARBA00022900"/>
    </source>
</evidence>
<feature type="signal peptide" evidence="9">
    <location>
        <begin position="1"/>
        <end position="20"/>
    </location>
</feature>
<sequence>MDKLLVVFVVLSSLEYYGYASICKPYSYFTMDCNTCSCDRSGKEYSCTRFICPVKTYEERFIIDKTEDGHTLLKPRPRKEQGIDINDGEYMFVGSTIHSRKIRVSPKFRYTDDEVPSSGSDTYSDEIANHMDNHIEERNGKGYIRSHDEEMFTDDENSQDSSSMDAWNKKLPHRSYKKRDLKT</sequence>
<feature type="region of interest" description="Disordered" evidence="8">
    <location>
        <begin position="150"/>
        <end position="183"/>
    </location>
</feature>
<feature type="disulfide bond" evidence="7">
    <location>
        <begin position="23"/>
        <end position="38"/>
    </location>
</feature>
<reference evidence="11" key="1">
    <citation type="submission" date="2022-03" db="EMBL/GenBank/DDBJ databases">
        <authorList>
            <person name="Sayadi A."/>
        </authorList>
    </citation>
    <scope>NUCLEOTIDE SEQUENCE</scope>
</reference>
<keyword evidence="3 7" id="KW-0646">Protease inhibitor</keyword>
<feature type="chain" id="PRO_5040313573" description="Pacifastin domain-containing protein" evidence="9">
    <location>
        <begin position="21"/>
        <end position="183"/>
    </location>
</feature>
<feature type="compositionally biased region" description="Basic residues" evidence="8">
    <location>
        <begin position="170"/>
        <end position="183"/>
    </location>
</feature>
<comment type="subcellular location">
    <subcellularLocation>
        <location evidence="1">Secreted</location>
    </subcellularLocation>
</comment>
<evidence type="ECO:0000256" key="2">
    <source>
        <dbReference type="ARBA" id="ARBA00022525"/>
    </source>
</evidence>
<accession>A0A9P0PK72</accession>
<dbReference type="PROSITE" id="PS51446">
    <property type="entry name" value="PACIFASTIN"/>
    <property type="match status" value="1"/>
</dbReference>
<dbReference type="InterPro" id="IPR036201">
    <property type="entry name" value="Pacifastin_dom_sf"/>
</dbReference>
<dbReference type="EMBL" id="CAKOFQ010007054">
    <property type="protein sequence ID" value="CAH1988946.1"/>
    <property type="molecule type" value="Genomic_DNA"/>
</dbReference>
<evidence type="ECO:0000256" key="7">
    <source>
        <dbReference type="PROSITE-ProRule" id="PRU00776"/>
    </source>
</evidence>
<evidence type="ECO:0000256" key="8">
    <source>
        <dbReference type="SAM" id="MobiDB-lite"/>
    </source>
</evidence>
<comment type="caution">
    <text evidence="7">Lacks conserved residue(s) required for the propagation of feature annotation.</text>
</comment>
<dbReference type="Proteomes" id="UP001152888">
    <property type="component" value="Unassembled WGS sequence"/>
</dbReference>
<protein>
    <recommendedName>
        <fullName evidence="10">Pacifastin domain-containing protein</fullName>
    </recommendedName>
</protein>
<dbReference type="SUPFAM" id="SSF57283">
    <property type="entry name" value="PMP inhibitors"/>
    <property type="match status" value="1"/>
</dbReference>
<organism evidence="11 12">
    <name type="scientific">Acanthoscelides obtectus</name>
    <name type="common">Bean weevil</name>
    <name type="synonym">Bruchus obtectus</name>
    <dbReference type="NCBI Taxonomy" id="200917"/>
    <lineage>
        <taxon>Eukaryota</taxon>
        <taxon>Metazoa</taxon>
        <taxon>Ecdysozoa</taxon>
        <taxon>Arthropoda</taxon>
        <taxon>Hexapoda</taxon>
        <taxon>Insecta</taxon>
        <taxon>Pterygota</taxon>
        <taxon>Neoptera</taxon>
        <taxon>Endopterygota</taxon>
        <taxon>Coleoptera</taxon>
        <taxon>Polyphaga</taxon>
        <taxon>Cucujiformia</taxon>
        <taxon>Chrysomeloidea</taxon>
        <taxon>Chrysomelidae</taxon>
        <taxon>Bruchinae</taxon>
        <taxon>Bruchini</taxon>
        <taxon>Acanthoscelides</taxon>
    </lineage>
</organism>
<dbReference type="GO" id="GO:0004867">
    <property type="term" value="F:serine-type endopeptidase inhibitor activity"/>
    <property type="evidence" value="ECO:0007669"/>
    <property type="project" value="UniProtKB-UniRule"/>
</dbReference>
<proteinExistence type="inferred from homology"/>